<sequence>MYICRRDDFWEFVSDNRSPYGMAARLQSGPWWLDVSAVLFGVGPGRYRVQWGLGLDDTSYTSGIQFRVTTFSRDEVPEWNNDEKSTITYTPSTTHDFLACNTATSKKEINPSEAFIFQLPQVLVVEKEKPTVFVQMRDHWSYGTDLAVLFVRVVPAGEDEVDEED</sequence>
<accession>A0A9P6F132</accession>
<organism evidence="1 2">
    <name type="scientific">Mortierella hygrophila</name>
    <dbReference type="NCBI Taxonomy" id="979708"/>
    <lineage>
        <taxon>Eukaryota</taxon>
        <taxon>Fungi</taxon>
        <taxon>Fungi incertae sedis</taxon>
        <taxon>Mucoromycota</taxon>
        <taxon>Mortierellomycotina</taxon>
        <taxon>Mortierellomycetes</taxon>
        <taxon>Mortierellales</taxon>
        <taxon>Mortierellaceae</taxon>
        <taxon>Mortierella</taxon>
    </lineage>
</organism>
<protein>
    <submittedName>
        <fullName evidence="1">Uncharacterized protein</fullName>
    </submittedName>
</protein>
<keyword evidence="2" id="KW-1185">Reference proteome</keyword>
<proteinExistence type="predicted"/>
<gene>
    <name evidence="1" type="ORF">EC957_004051</name>
</gene>
<evidence type="ECO:0000313" key="1">
    <source>
        <dbReference type="EMBL" id="KAF9540478.1"/>
    </source>
</evidence>
<comment type="caution">
    <text evidence="1">The sequence shown here is derived from an EMBL/GenBank/DDBJ whole genome shotgun (WGS) entry which is preliminary data.</text>
</comment>
<name>A0A9P6F132_9FUNG</name>
<dbReference type="EMBL" id="JAAAXW010000199">
    <property type="protein sequence ID" value="KAF9540478.1"/>
    <property type="molecule type" value="Genomic_DNA"/>
</dbReference>
<dbReference type="AlphaFoldDB" id="A0A9P6F132"/>
<reference evidence="1" key="1">
    <citation type="journal article" date="2020" name="Fungal Divers.">
        <title>Resolving the Mortierellaceae phylogeny through synthesis of multi-gene phylogenetics and phylogenomics.</title>
        <authorList>
            <person name="Vandepol N."/>
            <person name="Liber J."/>
            <person name="Desiro A."/>
            <person name="Na H."/>
            <person name="Kennedy M."/>
            <person name="Barry K."/>
            <person name="Grigoriev I.V."/>
            <person name="Miller A.N."/>
            <person name="O'Donnell K."/>
            <person name="Stajich J.E."/>
            <person name="Bonito G."/>
        </authorList>
    </citation>
    <scope>NUCLEOTIDE SEQUENCE</scope>
    <source>
        <strain evidence="1">NRRL 2591</strain>
    </source>
</reference>
<evidence type="ECO:0000313" key="2">
    <source>
        <dbReference type="Proteomes" id="UP000723463"/>
    </source>
</evidence>
<dbReference type="Proteomes" id="UP000723463">
    <property type="component" value="Unassembled WGS sequence"/>
</dbReference>